<dbReference type="EMBL" id="BLLK01000062">
    <property type="protein sequence ID" value="GFH58737.1"/>
    <property type="molecule type" value="Genomic_DNA"/>
</dbReference>
<evidence type="ECO:0008006" key="5">
    <source>
        <dbReference type="Google" id="ProtNLM"/>
    </source>
</evidence>
<evidence type="ECO:0000256" key="1">
    <source>
        <dbReference type="ARBA" id="ARBA00005375"/>
    </source>
</evidence>
<protein>
    <recommendedName>
        <fullName evidence="5">Acid phosphatase</fullName>
    </recommendedName>
</protein>
<accession>A0AAD3D6B6</accession>
<dbReference type="InterPro" id="IPR000560">
    <property type="entry name" value="His_Pase_clade-2"/>
</dbReference>
<organism evidence="3 4">
    <name type="scientific">Chaetoceros tenuissimus</name>
    <dbReference type="NCBI Taxonomy" id="426638"/>
    <lineage>
        <taxon>Eukaryota</taxon>
        <taxon>Sar</taxon>
        <taxon>Stramenopiles</taxon>
        <taxon>Ochrophyta</taxon>
        <taxon>Bacillariophyta</taxon>
        <taxon>Coscinodiscophyceae</taxon>
        <taxon>Chaetocerotophycidae</taxon>
        <taxon>Chaetocerotales</taxon>
        <taxon>Chaetocerotaceae</taxon>
        <taxon>Chaetoceros</taxon>
    </lineage>
</organism>
<dbReference type="Proteomes" id="UP001054902">
    <property type="component" value="Unassembled WGS sequence"/>
</dbReference>
<comment type="similarity">
    <text evidence="1">Belongs to the histidine acid phosphatase family.</text>
</comment>
<proteinExistence type="inferred from homology"/>
<evidence type="ECO:0000313" key="4">
    <source>
        <dbReference type="Proteomes" id="UP001054902"/>
    </source>
</evidence>
<comment type="caution">
    <text evidence="3">The sequence shown here is derived from an EMBL/GenBank/DDBJ whole genome shotgun (WGS) entry which is preliminary data.</text>
</comment>
<dbReference type="PANTHER" id="PTHR11567">
    <property type="entry name" value="ACID PHOSPHATASE-RELATED"/>
    <property type="match status" value="1"/>
</dbReference>
<gene>
    <name evidence="3" type="ORF">CTEN210_15213</name>
</gene>
<reference evidence="3 4" key="1">
    <citation type="journal article" date="2021" name="Sci. Rep.">
        <title>The genome of the diatom Chaetoceros tenuissimus carries an ancient integrated fragment of an extant virus.</title>
        <authorList>
            <person name="Hongo Y."/>
            <person name="Kimura K."/>
            <person name="Takaki Y."/>
            <person name="Yoshida Y."/>
            <person name="Baba S."/>
            <person name="Kobayashi G."/>
            <person name="Nagasaki K."/>
            <person name="Hano T."/>
            <person name="Tomaru Y."/>
        </authorList>
    </citation>
    <scope>NUCLEOTIDE SEQUENCE [LARGE SCALE GENOMIC DNA]</scope>
    <source>
        <strain evidence="3 4">NIES-3715</strain>
    </source>
</reference>
<evidence type="ECO:0000313" key="3">
    <source>
        <dbReference type="EMBL" id="GFH58737.1"/>
    </source>
</evidence>
<dbReference type="PANTHER" id="PTHR11567:SF110">
    <property type="entry name" value="2-PHOSPHOXYLOSE PHOSPHATASE 1"/>
    <property type="match status" value="1"/>
</dbReference>
<name>A0AAD3D6B6_9STRA</name>
<dbReference type="InterPro" id="IPR050645">
    <property type="entry name" value="Histidine_acid_phosphatase"/>
</dbReference>
<dbReference type="Pfam" id="PF00328">
    <property type="entry name" value="His_Phos_2"/>
    <property type="match status" value="1"/>
</dbReference>
<dbReference type="SUPFAM" id="SSF53254">
    <property type="entry name" value="Phosphoglycerate mutase-like"/>
    <property type="match status" value="1"/>
</dbReference>
<keyword evidence="2" id="KW-0378">Hydrolase</keyword>
<dbReference type="GO" id="GO:0016791">
    <property type="term" value="F:phosphatase activity"/>
    <property type="evidence" value="ECO:0007669"/>
    <property type="project" value="TreeGrafter"/>
</dbReference>
<dbReference type="Gene3D" id="3.40.50.1240">
    <property type="entry name" value="Phosphoglycerate mutase-like"/>
    <property type="match status" value="1"/>
</dbReference>
<evidence type="ECO:0000256" key="2">
    <source>
        <dbReference type="ARBA" id="ARBA00022801"/>
    </source>
</evidence>
<dbReference type="InterPro" id="IPR029033">
    <property type="entry name" value="His_PPase_superfam"/>
</dbReference>
<dbReference type="AlphaFoldDB" id="A0AAD3D6B6"/>
<keyword evidence="4" id="KW-1185">Reference proteome</keyword>
<sequence length="451" mass="51306">MIASFSKESCRQLLQLSKNVPASISSRSLHSEVIGVWIFHRHGDRTPSHPLVADQFIDQEIEFWTTKIPSADRTHFDLLSQRFPASIHELNNGGKFLDADSGRFPYGFLSWKGMNQLHKLGLELSQKYTNGKDSFRDSWNINVFSTNYLRTVKSVQCLLDGLLHGYENHGDYETRNAESFGGGSDNSNQIIINVRQPLDETLNAFDTKPNEIRPIIKNIMESTEFREHDGKATSLAARLTSYIPGLMNYKGSGPSGINWVFAADHFVCRDSHNLKFTAFSELQDKPEEEAVLQALYTATVSHLASRFQFWYQGATLEYMAKPALNEVYSSMMDTIEQDGTGLKPFTIFSCHDVTILALLYGLKAKFTLAYEILASIGIEHGPTEKDRRYWPEYASHLIFELEKVYCSESKSENFRINILLNGSHVETYTTLKENRTMDISEFQNILTNVNE</sequence>